<evidence type="ECO:0000313" key="6">
    <source>
        <dbReference type="Proteomes" id="UP000813824"/>
    </source>
</evidence>
<dbReference type="GO" id="GO:0008171">
    <property type="term" value="F:O-methyltransferase activity"/>
    <property type="evidence" value="ECO:0007669"/>
    <property type="project" value="InterPro"/>
</dbReference>
<dbReference type="Pfam" id="PF00891">
    <property type="entry name" value="Methyltransf_2"/>
    <property type="match status" value="1"/>
</dbReference>
<comment type="caution">
    <text evidence="5">The sequence shown here is derived from an EMBL/GenBank/DDBJ whole genome shotgun (WGS) entry which is preliminary data.</text>
</comment>
<keyword evidence="6" id="KW-1185">Reference proteome</keyword>
<evidence type="ECO:0000256" key="3">
    <source>
        <dbReference type="ARBA" id="ARBA00022691"/>
    </source>
</evidence>
<dbReference type="EMBL" id="JAEVFJ010000013">
    <property type="protein sequence ID" value="KAH8101294.1"/>
    <property type="molecule type" value="Genomic_DNA"/>
</dbReference>
<name>A0A8K0UQM8_9AGAR</name>
<dbReference type="PANTHER" id="PTHR43712">
    <property type="entry name" value="PUTATIVE (AFU_ORTHOLOGUE AFUA_4G14580)-RELATED"/>
    <property type="match status" value="1"/>
</dbReference>
<protein>
    <submittedName>
        <fullName evidence="5">O-methyltransferase</fullName>
    </submittedName>
</protein>
<dbReference type="InterPro" id="IPR016461">
    <property type="entry name" value="COMT-like"/>
</dbReference>
<evidence type="ECO:0000256" key="2">
    <source>
        <dbReference type="ARBA" id="ARBA00022679"/>
    </source>
</evidence>
<dbReference type="InterPro" id="IPR036388">
    <property type="entry name" value="WH-like_DNA-bd_sf"/>
</dbReference>
<dbReference type="Proteomes" id="UP000813824">
    <property type="component" value="Unassembled WGS sequence"/>
</dbReference>
<gene>
    <name evidence="5" type="ORF">BXZ70DRAFT_906912</name>
</gene>
<organism evidence="5 6">
    <name type="scientific">Cristinia sonorae</name>
    <dbReference type="NCBI Taxonomy" id="1940300"/>
    <lineage>
        <taxon>Eukaryota</taxon>
        <taxon>Fungi</taxon>
        <taxon>Dikarya</taxon>
        <taxon>Basidiomycota</taxon>
        <taxon>Agaricomycotina</taxon>
        <taxon>Agaricomycetes</taxon>
        <taxon>Agaricomycetidae</taxon>
        <taxon>Agaricales</taxon>
        <taxon>Pleurotineae</taxon>
        <taxon>Stephanosporaceae</taxon>
        <taxon>Cristinia</taxon>
    </lineage>
</organism>
<keyword evidence="3" id="KW-0949">S-adenosyl-L-methionine</keyword>
<dbReference type="Gene3D" id="1.10.10.10">
    <property type="entry name" value="Winged helix-like DNA-binding domain superfamily/Winged helix DNA-binding domain"/>
    <property type="match status" value="1"/>
</dbReference>
<dbReference type="SUPFAM" id="SSF53335">
    <property type="entry name" value="S-adenosyl-L-methionine-dependent methyltransferases"/>
    <property type="match status" value="1"/>
</dbReference>
<dbReference type="AlphaFoldDB" id="A0A8K0UQM8"/>
<dbReference type="PROSITE" id="PS51683">
    <property type="entry name" value="SAM_OMT_II"/>
    <property type="match status" value="1"/>
</dbReference>
<accession>A0A8K0UQM8</accession>
<dbReference type="SUPFAM" id="SSF46785">
    <property type="entry name" value="Winged helix' DNA-binding domain"/>
    <property type="match status" value="1"/>
</dbReference>
<evidence type="ECO:0000259" key="4">
    <source>
        <dbReference type="Pfam" id="PF00891"/>
    </source>
</evidence>
<dbReference type="GO" id="GO:0032259">
    <property type="term" value="P:methylation"/>
    <property type="evidence" value="ECO:0007669"/>
    <property type="project" value="UniProtKB-KW"/>
</dbReference>
<sequence>MASSNSTPLSTLLQIITDGVKAIEVACEKRGVRYPTLDDPLTAESVALQDSLSEIALPVVAASYQLTATLMNPYGYYTTHTFAAEESVAASVAEMAHVAEILRDAGPQGLHVKDIAAYSTVDAGKLAHCLRFLSSFHIFKEISPDRFANTRISTILDTGKPVKEILADPVAKYDNTRGFAAVTAAVADDFLKGAAYVREAFSDPVTAASDAPDDGPLQLAIGRKDPLFVWWEAPENEWRLRRFGNAMIAMQWSAPMEGGFDWASLPKGSVVVDVGGGFGGVVTELAKTHKHLKYICQDRPQVTEQGMKMWKEQGNEDVLNGTVTLQGHDFFSEQPVKDASVFVLKYIMHNWGDAWCVKILKQLRAAATPKTQLLIIDALIGYNCPSDGRWSHVPGGEGPTAPEGLLPNFGIGTSDVQYLGILLMHATNTRERTLDEMNKLFELSGWKIERVHRFPPPGMPQIVGVPV</sequence>
<proteinExistence type="predicted"/>
<keyword evidence="2" id="KW-0808">Transferase</keyword>
<evidence type="ECO:0000313" key="5">
    <source>
        <dbReference type="EMBL" id="KAH8101294.1"/>
    </source>
</evidence>
<dbReference type="InterPro" id="IPR001077">
    <property type="entry name" value="COMT_C"/>
</dbReference>
<reference evidence="5" key="1">
    <citation type="journal article" date="2021" name="New Phytol.">
        <title>Evolutionary innovations through gain and loss of genes in the ectomycorrhizal Boletales.</title>
        <authorList>
            <person name="Wu G."/>
            <person name="Miyauchi S."/>
            <person name="Morin E."/>
            <person name="Kuo A."/>
            <person name="Drula E."/>
            <person name="Varga T."/>
            <person name="Kohler A."/>
            <person name="Feng B."/>
            <person name="Cao Y."/>
            <person name="Lipzen A."/>
            <person name="Daum C."/>
            <person name="Hundley H."/>
            <person name="Pangilinan J."/>
            <person name="Johnson J."/>
            <person name="Barry K."/>
            <person name="LaButti K."/>
            <person name="Ng V."/>
            <person name="Ahrendt S."/>
            <person name="Min B."/>
            <person name="Choi I.G."/>
            <person name="Park H."/>
            <person name="Plett J.M."/>
            <person name="Magnuson J."/>
            <person name="Spatafora J.W."/>
            <person name="Nagy L.G."/>
            <person name="Henrissat B."/>
            <person name="Grigoriev I.V."/>
            <person name="Yang Z.L."/>
            <person name="Xu J."/>
            <person name="Martin F.M."/>
        </authorList>
    </citation>
    <scope>NUCLEOTIDE SEQUENCE</scope>
    <source>
        <strain evidence="5">KKN 215</strain>
    </source>
</reference>
<dbReference type="PANTHER" id="PTHR43712:SF2">
    <property type="entry name" value="O-METHYLTRANSFERASE CICE"/>
    <property type="match status" value="1"/>
</dbReference>
<dbReference type="OrthoDB" id="2410195at2759"/>
<keyword evidence="1" id="KW-0489">Methyltransferase</keyword>
<feature type="domain" description="O-methyltransferase C-terminal" evidence="4">
    <location>
        <begin position="257"/>
        <end position="382"/>
    </location>
</feature>
<dbReference type="InterPro" id="IPR029063">
    <property type="entry name" value="SAM-dependent_MTases_sf"/>
</dbReference>
<evidence type="ECO:0000256" key="1">
    <source>
        <dbReference type="ARBA" id="ARBA00022603"/>
    </source>
</evidence>
<dbReference type="Gene3D" id="3.40.50.150">
    <property type="entry name" value="Vaccinia Virus protein VP39"/>
    <property type="match status" value="1"/>
</dbReference>
<dbReference type="InterPro" id="IPR036390">
    <property type="entry name" value="WH_DNA-bd_sf"/>
</dbReference>